<keyword evidence="2" id="KW-1185">Reference proteome</keyword>
<dbReference type="OrthoDB" id="456967at2"/>
<dbReference type="EMBL" id="CP001818">
    <property type="protein sequence ID" value="ACZ18265.1"/>
    <property type="molecule type" value="Genomic_DNA"/>
</dbReference>
<evidence type="ECO:0000313" key="1">
    <source>
        <dbReference type="EMBL" id="ACZ18265.1"/>
    </source>
</evidence>
<proteinExistence type="predicted"/>
<evidence type="ECO:0000313" key="2">
    <source>
        <dbReference type="Proteomes" id="UP000002030"/>
    </source>
</evidence>
<dbReference type="STRING" id="525903.Taci_0025"/>
<gene>
    <name evidence="1" type="ordered locus">Taci_0025</name>
</gene>
<dbReference type="PATRIC" id="fig|525903.6.peg.27"/>
<sequence length="155" mass="17689">MTGPSKFERALQAVGGLRMQRGLKALGNNSSKVTCKDSRMILGSVDLDKDLKDQMPQDSRWDYVIGYENNKEDKAFFVEVHPAHTSEVSQIVKKAQWLKKWAETNAKELWGMKHRIYWIATDGVHIRSNDHGLRKLSQLGVSRPVPRLDLDKCDP</sequence>
<dbReference type="RefSeq" id="WP_012868781.1">
    <property type="nucleotide sequence ID" value="NC_013522.1"/>
</dbReference>
<accession>D1B7L2</accession>
<dbReference type="AlphaFoldDB" id="D1B7L2"/>
<organism evidence="1 2">
    <name type="scientific">Thermanaerovibrio acidaminovorans (strain ATCC 49978 / DSM 6589 / Su883)</name>
    <name type="common">Selenomonas acidaminovorans</name>
    <dbReference type="NCBI Taxonomy" id="525903"/>
    <lineage>
        <taxon>Bacteria</taxon>
        <taxon>Thermotogati</taxon>
        <taxon>Synergistota</taxon>
        <taxon>Synergistia</taxon>
        <taxon>Synergistales</taxon>
        <taxon>Synergistaceae</taxon>
        <taxon>Thermanaerovibrio</taxon>
    </lineage>
</organism>
<dbReference type="KEGG" id="tai:Taci_0025"/>
<reference evidence="1 2" key="1">
    <citation type="journal article" date="2009" name="Stand. Genomic Sci.">
        <title>Complete genome sequence of Thermanaerovibrio acidaminovorans type strain (Su883).</title>
        <authorList>
            <person name="Chovatia M."/>
            <person name="Sikorski J."/>
            <person name="Schroder M."/>
            <person name="Lapidus A."/>
            <person name="Nolan M."/>
            <person name="Tice H."/>
            <person name="Glavina Del Rio T."/>
            <person name="Copeland A."/>
            <person name="Cheng J.F."/>
            <person name="Lucas S."/>
            <person name="Chen F."/>
            <person name="Bruce D."/>
            <person name="Goodwin L."/>
            <person name="Pitluck S."/>
            <person name="Ivanova N."/>
            <person name="Mavromatis K."/>
            <person name="Ovchinnikova G."/>
            <person name="Pati A."/>
            <person name="Chen A."/>
            <person name="Palaniappan K."/>
            <person name="Land M."/>
            <person name="Hauser L."/>
            <person name="Chang Y.J."/>
            <person name="Jeffries C.D."/>
            <person name="Chain P."/>
            <person name="Saunders E."/>
            <person name="Detter J.C."/>
            <person name="Brettin T."/>
            <person name="Rohde M."/>
            <person name="Goker M."/>
            <person name="Spring S."/>
            <person name="Bristow J."/>
            <person name="Markowitz V."/>
            <person name="Hugenholtz P."/>
            <person name="Kyrpides N.C."/>
            <person name="Klenk H.P."/>
            <person name="Eisen J.A."/>
        </authorList>
    </citation>
    <scope>NUCLEOTIDE SEQUENCE [LARGE SCALE GENOMIC DNA]</scope>
    <source>
        <strain evidence="2">ATCC 49978 / DSM 6589 / Su883</strain>
    </source>
</reference>
<dbReference type="Proteomes" id="UP000002030">
    <property type="component" value="Chromosome"/>
</dbReference>
<dbReference type="EnsemblBacteria" id="ACZ18265">
    <property type="protein sequence ID" value="ACZ18265"/>
    <property type="gene ID" value="Taci_0025"/>
</dbReference>
<name>D1B7L2_THEAS</name>
<dbReference type="HOGENOM" id="CLU_137934_0_0_0"/>
<protein>
    <submittedName>
        <fullName evidence="1">Uncharacterized protein</fullName>
    </submittedName>
</protein>
<dbReference type="eggNOG" id="ENOG50331FE">
    <property type="taxonomic scope" value="Bacteria"/>
</dbReference>